<gene>
    <name evidence="3" type="ORF">FA14DRAFT_156566</name>
</gene>
<proteinExistence type="predicted"/>
<keyword evidence="2" id="KW-0732">Signal</keyword>
<protein>
    <submittedName>
        <fullName evidence="3">Uncharacterized protein</fullName>
    </submittedName>
</protein>
<dbReference type="InParanoid" id="A0A316V9Z7"/>
<dbReference type="AlphaFoldDB" id="A0A316V9Z7"/>
<reference evidence="3 4" key="1">
    <citation type="journal article" date="2018" name="Mol. Biol. Evol.">
        <title>Broad Genomic Sampling Reveals a Smut Pathogenic Ancestry of the Fungal Clade Ustilaginomycotina.</title>
        <authorList>
            <person name="Kijpornyongpan T."/>
            <person name="Mondo S.J."/>
            <person name="Barry K."/>
            <person name="Sandor L."/>
            <person name="Lee J."/>
            <person name="Lipzen A."/>
            <person name="Pangilinan J."/>
            <person name="LaButti K."/>
            <person name="Hainaut M."/>
            <person name="Henrissat B."/>
            <person name="Grigoriev I.V."/>
            <person name="Spatafora J.W."/>
            <person name="Aime M.C."/>
        </authorList>
    </citation>
    <scope>NUCLEOTIDE SEQUENCE [LARGE SCALE GENOMIC DNA]</scope>
    <source>
        <strain evidence="3 4">MCA 3882</strain>
    </source>
</reference>
<dbReference type="Proteomes" id="UP000245771">
    <property type="component" value="Unassembled WGS sequence"/>
</dbReference>
<evidence type="ECO:0000256" key="2">
    <source>
        <dbReference type="SAM" id="SignalP"/>
    </source>
</evidence>
<keyword evidence="4" id="KW-1185">Reference proteome</keyword>
<feature type="signal peptide" evidence="2">
    <location>
        <begin position="1"/>
        <end position="18"/>
    </location>
</feature>
<feature type="region of interest" description="Disordered" evidence="1">
    <location>
        <begin position="148"/>
        <end position="172"/>
    </location>
</feature>
<name>A0A316V9Z7_9BASI</name>
<dbReference type="EMBL" id="KZ819604">
    <property type="protein sequence ID" value="PWN33888.1"/>
    <property type="molecule type" value="Genomic_DNA"/>
</dbReference>
<evidence type="ECO:0000256" key="1">
    <source>
        <dbReference type="SAM" id="MobiDB-lite"/>
    </source>
</evidence>
<organism evidence="3 4">
    <name type="scientific">Meira miltonrushii</name>
    <dbReference type="NCBI Taxonomy" id="1280837"/>
    <lineage>
        <taxon>Eukaryota</taxon>
        <taxon>Fungi</taxon>
        <taxon>Dikarya</taxon>
        <taxon>Basidiomycota</taxon>
        <taxon>Ustilaginomycotina</taxon>
        <taxon>Exobasidiomycetes</taxon>
        <taxon>Exobasidiales</taxon>
        <taxon>Brachybasidiaceae</taxon>
        <taxon>Meira</taxon>
    </lineage>
</organism>
<feature type="region of interest" description="Disordered" evidence="1">
    <location>
        <begin position="227"/>
        <end position="255"/>
    </location>
</feature>
<dbReference type="GeneID" id="37019622"/>
<sequence length="330" mass="36528">MKSIRYIFVSLLIARGLGSPVLMGNVGDTNVRSSIDNQELFSEFNKYFADKVQLCIDQAPANHGLLIYLQQQSPKKISPSRDEQADNGTRYQKRFFKSLYKTFKGMPAEQRIGVFSTMVSAYTLPAYMTSAAQAWDTEQISNIKSKAAEMEVKKSKGGKSTPKPKKNPKVLIPPPILPIIHVKRSLEKRGADLRKIQKAGSMTKSILHSSHGPGSVHAIEAGMHSPAHSALSRVGSSHSSPAKPEPKKPKQANPTVSKVLTWVGGSIQLLYIPVGWMTTHKVQRVTDDDTHSYRKRNYSKYSNEEFPTITCIPIAQRGHSDFIIPKGALS</sequence>
<evidence type="ECO:0000313" key="4">
    <source>
        <dbReference type="Proteomes" id="UP000245771"/>
    </source>
</evidence>
<feature type="chain" id="PRO_5016363535" evidence="2">
    <location>
        <begin position="19"/>
        <end position="330"/>
    </location>
</feature>
<dbReference type="RefSeq" id="XP_025354190.1">
    <property type="nucleotide sequence ID" value="XM_025497841.1"/>
</dbReference>
<accession>A0A316V9Z7</accession>
<evidence type="ECO:0000313" key="3">
    <source>
        <dbReference type="EMBL" id="PWN33888.1"/>
    </source>
</evidence>